<evidence type="ECO:0000313" key="3">
    <source>
        <dbReference type="Proteomes" id="UP000033140"/>
    </source>
</evidence>
<proteinExistence type="predicted"/>
<dbReference type="Proteomes" id="UP000033140">
    <property type="component" value="Unassembled WGS sequence"/>
</dbReference>
<sequence>MLPNNPFFCSGWVKVLCEGRLQSSPDKAHGALLVLLPRNVTGCAFGNWATGVWLGQPRYCVPRNNTQTKGICCVEDGLKHLLRASYCCLYRPPRPIPAAGVTSKPRSSHQCSYRQRNLAVAEHSPRAPASLTIDLLSNAQLPAARRPSCSSCFYPALGRFAQRVDSGKIYKKTLSPTSSGHASGQSQDVVMNLADLRHMRNVLPSNLPALQALYLDALRAGRSQLLGSLPSSVRLVRKASSVPPSVNVVTVGIFVDAENVGKLNTAVLALLEVMFRAITSNLVRAENVVIGAMELIYSTGYRPTPLSRKKGVRGSPKDDELLRTLLRGDGINTVILDAATDTGTSQLADYAIRERIKVFADGVSNPHVIVLSQDADFLGCLQGVNQSGGRSTIYLPLRGRKQKPHWKVTGVELRNQKTLAAFSNRHGVQPFQDSATILPAKKRVYTQNTGSEDHWTVRDVPIDDGYDDRSFWTWNEPVAVHITPAVHVLEGAAFASSADSSATSPSVASVTTAPVTAPIPSEPISKTVLPETSTVALGSRKRAAPEEDDDEEYKGALTSVQAPPRKKLFGFTIPFFR</sequence>
<comment type="caution">
    <text evidence="2">The sequence shown here is derived from an EMBL/GenBank/DDBJ whole genome shotgun (WGS) entry which is preliminary data.</text>
</comment>
<reference evidence="2 3" key="2">
    <citation type="journal article" date="2014" name="J. Gen. Appl. Microbiol.">
        <title>The early diverging ascomycetous budding yeast Saitoella complicata has three histone deacetylases belonging to the Clr6, Hos2, and Rpd3 lineages.</title>
        <authorList>
            <person name="Nishida H."/>
            <person name="Matsumoto T."/>
            <person name="Kondo S."/>
            <person name="Hamamoto M."/>
            <person name="Yoshikawa H."/>
        </authorList>
    </citation>
    <scope>NUCLEOTIDE SEQUENCE [LARGE SCALE GENOMIC DNA]</scope>
    <source>
        <strain evidence="2 3">NRRL Y-17804</strain>
    </source>
</reference>
<evidence type="ECO:0000313" key="2">
    <source>
        <dbReference type="EMBL" id="GAO51187.1"/>
    </source>
</evidence>
<dbReference type="AlphaFoldDB" id="A0A0E9NMT4"/>
<reference evidence="2 3" key="3">
    <citation type="journal article" date="2015" name="Genome Announc.">
        <title>Draft Genome Sequence of the Archiascomycetous Yeast Saitoella complicata.</title>
        <authorList>
            <person name="Yamauchi K."/>
            <person name="Kondo S."/>
            <person name="Hamamoto M."/>
            <person name="Takahashi Y."/>
            <person name="Ogura Y."/>
            <person name="Hayashi T."/>
            <person name="Nishida H."/>
        </authorList>
    </citation>
    <scope>NUCLEOTIDE SEQUENCE [LARGE SCALE GENOMIC DNA]</scope>
    <source>
        <strain evidence="2 3">NRRL Y-17804</strain>
    </source>
</reference>
<reference evidence="2 3" key="1">
    <citation type="journal article" date="2011" name="J. Gen. Appl. Microbiol.">
        <title>Draft genome sequencing of the enigmatic yeast Saitoella complicata.</title>
        <authorList>
            <person name="Nishida H."/>
            <person name="Hamamoto M."/>
            <person name="Sugiyama J."/>
        </authorList>
    </citation>
    <scope>NUCLEOTIDE SEQUENCE [LARGE SCALE GENOMIC DNA]</scope>
    <source>
        <strain evidence="2 3">NRRL Y-17804</strain>
    </source>
</reference>
<evidence type="ECO:0008006" key="4">
    <source>
        <dbReference type="Google" id="ProtNLM"/>
    </source>
</evidence>
<keyword evidence="3" id="KW-1185">Reference proteome</keyword>
<dbReference type="EMBL" id="BACD03000042">
    <property type="protein sequence ID" value="GAO51187.1"/>
    <property type="molecule type" value="Genomic_DNA"/>
</dbReference>
<evidence type="ECO:0000256" key="1">
    <source>
        <dbReference type="SAM" id="MobiDB-lite"/>
    </source>
</evidence>
<name>A0A0E9NMT4_SAICN</name>
<protein>
    <recommendedName>
        <fullName evidence="4">NYN domain-containing protein</fullName>
    </recommendedName>
</protein>
<feature type="region of interest" description="Disordered" evidence="1">
    <location>
        <begin position="535"/>
        <end position="559"/>
    </location>
</feature>
<accession>A0A0E9NMT4</accession>
<gene>
    <name evidence="2" type="ORF">G7K_5298-t1</name>
</gene>
<organism evidence="2 3">
    <name type="scientific">Saitoella complicata (strain BCRC 22490 / CBS 7301 / JCM 7358 / NBRC 10748 / NRRL Y-17804)</name>
    <dbReference type="NCBI Taxonomy" id="698492"/>
    <lineage>
        <taxon>Eukaryota</taxon>
        <taxon>Fungi</taxon>
        <taxon>Dikarya</taxon>
        <taxon>Ascomycota</taxon>
        <taxon>Taphrinomycotina</taxon>
        <taxon>Taphrinomycotina incertae sedis</taxon>
        <taxon>Saitoella</taxon>
    </lineage>
</organism>